<organism evidence="2 3">
    <name type="scientific">Roseibacillus persicicus</name>
    <dbReference type="NCBI Taxonomy" id="454148"/>
    <lineage>
        <taxon>Bacteria</taxon>
        <taxon>Pseudomonadati</taxon>
        <taxon>Verrucomicrobiota</taxon>
        <taxon>Verrucomicrobiia</taxon>
        <taxon>Verrucomicrobiales</taxon>
        <taxon>Verrucomicrobiaceae</taxon>
        <taxon>Roseibacillus</taxon>
    </lineage>
</organism>
<name>A0A918TGN2_9BACT</name>
<accession>A0A918TGN2</accession>
<keyword evidence="3" id="KW-1185">Reference proteome</keyword>
<dbReference type="EMBL" id="BMXI01000003">
    <property type="protein sequence ID" value="GHC46682.1"/>
    <property type="molecule type" value="Genomic_DNA"/>
</dbReference>
<dbReference type="Pfam" id="PF03831">
    <property type="entry name" value="YjdM"/>
    <property type="match status" value="1"/>
</dbReference>
<protein>
    <recommendedName>
        <fullName evidence="1">Protein YjdM C-terminal domain-containing protein</fullName>
    </recommendedName>
</protein>
<dbReference type="PANTHER" id="PTHR30305">
    <property type="entry name" value="PROTEIN YJDM-RELATED"/>
    <property type="match status" value="1"/>
</dbReference>
<reference evidence="2" key="2">
    <citation type="submission" date="2020-09" db="EMBL/GenBank/DDBJ databases">
        <authorList>
            <person name="Sun Q."/>
            <person name="Kim S."/>
        </authorList>
    </citation>
    <scope>NUCLEOTIDE SEQUENCE</scope>
    <source>
        <strain evidence="2">KCTC 12988</strain>
    </source>
</reference>
<comment type="caution">
    <text evidence="2">The sequence shown here is derived from an EMBL/GenBank/DDBJ whole genome shotgun (WGS) entry which is preliminary data.</text>
</comment>
<feature type="domain" description="Protein YjdM C-terminal" evidence="1">
    <location>
        <begin position="62"/>
        <end position="128"/>
    </location>
</feature>
<reference evidence="2" key="1">
    <citation type="journal article" date="2014" name="Int. J. Syst. Evol. Microbiol.">
        <title>Complete genome sequence of Corynebacterium casei LMG S-19264T (=DSM 44701T), isolated from a smear-ripened cheese.</title>
        <authorList>
            <consortium name="US DOE Joint Genome Institute (JGI-PGF)"/>
            <person name="Walter F."/>
            <person name="Albersmeier A."/>
            <person name="Kalinowski J."/>
            <person name="Ruckert C."/>
        </authorList>
    </citation>
    <scope>NUCLEOTIDE SEQUENCE</scope>
    <source>
        <strain evidence="2">KCTC 12988</strain>
    </source>
</reference>
<dbReference type="Gene3D" id="2.30.30.40">
    <property type="entry name" value="SH3 Domains"/>
    <property type="match status" value="1"/>
</dbReference>
<dbReference type="InterPro" id="IPR004624">
    <property type="entry name" value="YjdM"/>
</dbReference>
<dbReference type="NCBIfam" id="TIGR00686">
    <property type="entry name" value="phnA"/>
    <property type="match status" value="1"/>
</dbReference>
<dbReference type="AlphaFoldDB" id="A0A918TGN2"/>
<sequence>MTLGAISSKFPPYGKQHTMTCPLCTLDDILEHPTSYECLTCGHDWKKETQQEEDTGPEERVVKDAHGNVLQNGDIVAMVKDLKLKGTSKVLKSGMKSKGIRLVDGDHEIDCKMDGLSIALKAQFVKKVQ</sequence>
<evidence type="ECO:0000313" key="3">
    <source>
        <dbReference type="Proteomes" id="UP000644507"/>
    </source>
</evidence>
<proteinExistence type="predicted"/>
<dbReference type="PANTHER" id="PTHR30305:SF3">
    <property type="entry name" value="PROTEIN YJDM"/>
    <property type="match status" value="1"/>
</dbReference>
<dbReference type="SUPFAM" id="SSF82057">
    <property type="entry name" value="Prokaryotic SH3-related domain"/>
    <property type="match status" value="1"/>
</dbReference>
<evidence type="ECO:0000259" key="1">
    <source>
        <dbReference type="Pfam" id="PF03831"/>
    </source>
</evidence>
<dbReference type="InterPro" id="IPR013988">
    <property type="entry name" value="YjdM_C"/>
</dbReference>
<evidence type="ECO:0000313" key="2">
    <source>
        <dbReference type="EMBL" id="GHC46682.1"/>
    </source>
</evidence>
<dbReference type="Proteomes" id="UP000644507">
    <property type="component" value="Unassembled WGS sequence"/>
</dbReference>
<gene>
    <name evidence="2" type="primary">phnA</name>
    <name evidence="2" type="ORF">GCM10007100_10410</name>
</gene>